<keyword evidence="6" id="KW-1185">Reference proteome</keyword>
<accession>A0A6L8VGM3</accession>
<dbReference type="SUPFAM" id="SSF53448">
    <property type="entry name" value="Nucleotide-diphospho-sugar transferases"/>
    <property type="match status" value="1"/>
</dbReference>
<gene>
    <name evidence="5" type="ORF">GS660_10485</name>
</gene>
<reference evidence="5 6" key="1">
    <citation type="submission" date="2020-01" db="EMBL/GenBank/DDBJ databases">
        <title>Frigidibacter albus SP32T (=CGMCC 1.13995T).</title>
        <authorList>
            <person name="Liao X."/>
        </authorList>
    </citation>
    <scope>NUCLEOTIDE SEQUENCE [LARGE SCALE GENOMIC DNA]</scope>
    <source>
        <strain evidence="5 6">SP32</strain>
    </source>
</reference>
<dbReference type="OrthoDB" id="9788272at2"/>
<dbReference type="EMBL" id="WWNR01000006">
    <property type="protein sequence ID" value="MZQ89517.1"/>
    <property type="molecule type" value="Genomic_DNA"/>
</dbReference>
<evidence type="ECO:0000256" key="2">
    <source>
        <dbReference type="ARBA" id="ARBA00022695"/>
    </source>
</evidence>
<comment type="caution">
    <text evidence="5">The sequence shown here is derived from an EMBL/GenBank/DDBJ whole genome shotgun (WGS) entry which is preliminary data.</text>
</comment>
<evidence type="ECO:0000313" key="5">
    <source>
        <dbReference type="EMBL" id="MZQ89517.1"/>
    </source>
</evidence>
<organism evidence="5 6">
    <name type="scientific">Frigidibacter albus</name>
    <dbReference type="NCBI Taxonomy" id="1465486"/>
    <lineage>
        <taxon>Bacteria</taxon>
        <taxon>Pseudomonadati</taxon>
        <taxon>Pseudomonadota</taxon>
        <taxon>Alphaproteobacteria</taxon>
        <taxon>Rhodobacterales</taxon>
        <taxon>Paracoccaceae</taxon>
        <taxon>Frigidibacter</taxon>
    </lineage>
</organism>
<keyword evidence="3" id="KW-0460">Magnesium</keyword>
<dbReference type="CDD" id="cd06422">
    <property type="entry name" value="NTP_transferase_like_1"/>
    <property type="match status" value="1"/>
</dbReference>
<evidence type="ECO:0000259" key="4">
    <source>
        <dbReference type="Pfam" id="PF12804"/>
    </source>
</evidence>
<evidence type="ECO:0000256" key="1">
    <source>
        <dbReference type="ARBA" id="ARBA00022679"/>
    </source>
</evidence>
<dbReference type="Gene3D" id="3.90.550.10">
    <property type="entry name" value="Spore Coat Polysaccharide Biosynthesis Protein SpsA, Chain A"/>
    <property type="match status" value="1"/>
</dbReference>
<sequence>MLYAAGFGTRMGALTADRPKPLIPVAGRALIDHALALVPTGLRVVVNTHYRADQIAAHVAGRGFLLSHEPELLETGGGLRAALPLLDADPVYTLNTDAVWTGPNPLETLAAAWDADRMDALLLVLPPARATGHKGRGDFAMAEDGGLSRGPGFVPAVVHTGAQIISPRLLEAVPERIFSSNRLWDAAEARGRLFGVIHPGGWCDVGQPSSLPLAEALLAEAAQGV</sequence>
<name>A0A6L8VGM3_9RHOB</name>
<dbReference type="InterPro" id="IPR029044">
    <property type="entry name" value="Nucleotide-diphossugar_trans"/>
</dbReference>
<keyword evidence="1 5" id="KW-0808">Transferase</keyword>
<dbReference type="InterPro" id="IPR025877">
    <property type="entry name" value="MobA-like_NTP_Trfase"/>
</dbReference>
<dbReference type="Pfam" id="PF12804">
    <property type="entry name" value="NTP_transf_3"/>
    <property type="match status" value="1"/>
</dbReference>
<dbReference type="Proteomes" id="UP000477083">
    <property type="component" value="Unassembled WGS sequence"/>
</dbReference>
<dbReference type="AlphaFoldDB" id="A0A6L8VGM3"/>
<dbReference type="InterPro" id="IPR050065">
    <property type="entry name" value="GlmU-like"/>
</dbReference>
<keyword evidence="2" id="KW-0548">Nucleotidyltransferase</keyword>
<feature type="domain" description="MobA-like NTP transferase" evidence="4">
    <location>
        <begin position="4"/>
        <end position="124"/>
    </location>
</feature>
<proteinExistence type="predicted"/>
<evidence type="ECO:0000313" key="6">
    <source>
        <dbReference type="Proteomes" id="UP000477083"/>
    </source>
</evidence>
<evidence type="ECO:0000256" key="3">
    <source>
        <dbReference type="ARBA" id="ARBA00022842"/>
    </source>
</evidence>
<dbReference type="PANTHER" id="PTHR43584">
    <property type="entry name" value="NUCLEOTIDYL TRANSFERASE"/>
    <property type="match status" value="1"/>
</dbReference>
<dbReference type="PANTHER" id="PTHR43584:SF8">
    <property type="entry name" value="N-ACETYLMURAMATE ALPHA-1-PHOSPHATE URIDYLYLTRANSFERASE"/>
    <property type="match status" value="1"/>
</dbReference>
<protein>
    <submittedName>
        <fullName evidence="5">NTP transferase domain-containing protein</fullName>
    </submittedName>
</protein>
<dbReference type="GO" id="GO:0016779">
    <property type="term" value="F:nucleotidyltransferase activity"/>
    <property type="evidence" value="ECO:0007669"/>
    <property type="project" value="UniProtKB-KW"/>
</dbReference>